<gene>
    <name evidence="6" type="ORF">CYME_CMF080C</name>
</gene>
<dbReference type="PROSITE" id="PS50975">
    <property type="entry name" value="ATP_GRASP"/>
    <property type="match status" value="1"/>
</dbReference>
<dbReference type="STRING" id="280699.M1V741"/>
<dbReference type="InterPro" id="IPR041472">
    <property type="entry name" value="BL00235/CARNS1_N"/>
</dbReference>
<dbReference type="GO" id="GO:0005524">
    <property type="term" value="F:ATP binding"/>
    <property type="evidence" value="ECO:0007669"/>
    <property type="project" value="UniProtKB-UniRule"/>
</dbReference>
<dbReference type="HOGENOM" id="CLU_458834_0_0_1"/>
<dbReference type="PANTHER" id="PTHR43585">
    <property type="entry name" value="FUMIPYRROLE BIOSYNTHESIS PROTEIN C"/>
    <property type="match status" value="1"/>
</dbReference>
<reference evidence="6 7" key="2">
    <citation type="journal article" date="2007" name="BMC Biol.">
        <title>A 100%-complete sequence reveals unusually simple genomic features in the hot-spring red alga Cyanidioschyzon merolae.</title>
        <authorList>
            <person name="Nozaki H."/>
            <person name="Takano H."/>
            <person name="Misumi O."/>
            <person name="Terasawa K."/>
            <person name="Matsuzaki M."/>
            <person name="Maruyama S."/>
            <person name="Nishida K."/>
            <person name="Yagisawa F."/>
            <person name="Yoshida Y."/>
            <person name="Fujiwara T."/>
            <person name="Takio S."/>
            <person name="Tamura K."/>
            <person name="Chung S.J."/>
            <person name="Nakamura S."/>
            <person name="Kuroiwa H."/>
            <person name="Tanaka K."/>
            <person name="Sato N."/>
            <person name="Kuroiwa T."/>
        </authorList>
    </citation>
    <scope>NUCLEOTIDE SEQUENCE [LARGE SCALE GENOMIC DNA]</scope>
    <source>
        <strain evidence="6 7">10D</strain>
    </source>
</reference>
<dbReference type="AlphaFoldDB" id="M1V741"/>
<dbReference type="RefSeq" id="XP_005535745.1">
    <property type="nucleotide sequence ID" value="XM_005535688.1"/>
</dbReference>
<dbReference type="OMA" id="WAQGTEM"/>
<reference evidence="6 7" key="1">
    <citation type="journal article" date="2004" name="Nature">
        <title>Genome sequence of the ultrasmall unicellular red alga Cyanidioschyzon merolae 10D.</title>
        <authorList>
            <person name="Matsuzaki M."/>
            <person name="Misumi O."/>
            <person name="Shin-i T."/>
            <person name="Maruyama S."/>
            <person name="Takahara M."/>
            <person name="Miyagishima S."/>
            <person name="Mori T."/>
            <person name="Nishida K."/>
            <person name="Yagisawa F."/>
            <person name="Nishida K."/>
            <person name="Yoshida Y."/>
            <person name="Nishimura Y."/>
            <person name="Nakao S."/>
            <person name="Kobayashi T."/>
            <person name="Momoyama Y."/>
            <person name="Higashiyama T."/>
            <person name="Minoda A."/>
            <person name="Sano M."/>
            <person name="Nomoto H."/>
            <person name="Oishi K."/>
            <person name="Hayashi H."/>
            <person name="Ohta F."/>
            <person name="Nishizaka S."/>
            <person name="Haga S."/>
            <person name="Miura S."/>
            <person name="Morishita T."/>
            <person name="Kabeya Y."/>
            <person name="Terasawa K."/>
            <person name="Suzuki Y."/>
            <person name="Ishii Y."/>
            <person name="Asakawa S."/>
            <person name="Takano H."/>
            <person name="Ohta N."/>
            <person name="Kuroiwa H."/>
            <person name="Tanaka K."/>
            <person name="Shimizu N."/>
            <person name="Sugano S."/>
            <person name="Sato N."/>
            <person name="Nozaki H."/>
            <person name="Ogasawara N."/>
            <person name="Kohara Y."/>
            <person name="Kuroiwa T."/>
        </authorList>
    </citation>
    <scope>NUCLEOTIDE SEQUENCE [LARGE SCALE GENOMIC DNA]</scope>
    <source>
        <strain evidence="6 7">10D</strain>
    </source>
</reference>
<evidence type="ECO:0000313" key="6">
    <source>
        <dbReference type="EMBL" id="BAM79459.1"/>
    </source>
</evidence>
<dbReference type="Pfam" id="PF18130">
    <property type="entry name" value="ATPgrasp_N"/>
    <property type="match status" value="1"/>
</dbReference>
<dbReference type="Gene3D" id="3.30.470.20">
    <property type="entry name" value="ATP-grasp fold, B domain"/>
    <property type="match status" value="1"/>
</dbReference>
<dbReference type="GeneID" id="16993054"/>
<organism evidence="6 7">
    <name type="scientific">Cyanidioschyzon merolae (strain NIES-3377 / 10D)</name>
    <name type="common">Unicellular red alga</name>
    <dbReference type="NCBI Taxonomy" id="280699"/>
    <lineage>
        <taxon>Eukaryota</taxon>
        <taxon>Rhodophyta</taxon>
        <taxon>Bangiophyceae</taxon>
        <taxon>Cyanidiales</taxon>
        <taxon>Cyanidiaceae</taxon>
        <taxon>Cyanidioschyzon</taxon>
    </lineage>
</organism>
<name>M1V741_CYAM1</name>
<dbReference type="Gramene" id="CMF080CT">
    <property type="protein sequence ID" value="CMF080CT"/>
    <property type="gene ID" value="CMF080C"/>
</dbReference>
<dbReference type="GO" id="GO:0016874">
    <property type="term" value="F:ligase activity"/>
    <property type="evidence" value="ECO:0007669"/>
    <property type="project" value="UniProtKB-KW"/>
</dbReference>
<protein>
    <recommendedName>
        <fullName evidence="5">ATP-grasp domain-containing protein</fullName>
    </recommendedName>
</protein>
<dbReference type="Pfam" id="PF13535">
    <property type="entry name" value="ATP-grasp_4"/>
    <property type="match status" value="1"/>
</dbReference>
<dbReference type="Proteomes" id="UP000007014">
    <property type="component" value="Chromosome 6"/>
</dbReference>
<evidence type="ECO:0000256" key="3">
    <source>
        <dbReference type="ARBA" id="ARBA00022840"/>
    </source>
</evidence>
<evidence type="ECO:0000256" key="4">
    <source>
        <dbReference type="PROSITE-ProRule" id="PRU00409"/>
    </source>
</evidence>
<dbReference type="PANTHER" id="PTHR43585:SF2">
    <property type="entry name" value="ATP-GRASP ENZYME FSQD"/>
    <property type="match status" value="1"/>
</dbReference>
<dbReference type="InterPro" id="IPR011761">
    <property type="entry name" value="ATP-grasp"/>
</dbReference>
<dbReference type="OrthoDB" id="434648at2759"/>
<evidence type="ECO:0000256" key="1">
    <source>
        <dbReference type="ARBA" id="ARBA00022598"/>
    </source>
</evidence>
<dbReference type="SUPFAM" id="SSF56059">
    <property type="entry name" value="Glutathione synthetase ATP-binding domain-like"/>
    <property type="match status" value="1"/>
</dbReference>
<keyword evidence="2 4" id="KW-0547">Nucleotide-binding</keyword>
<dbReference type="GO" id="GO:0046872">
    <property type="term" value="F:metal ion binding"/>
    <property type="evidence" value="ECO:0007669"/>
    <property type="project" value="InterPro"/>
</dbReference>
<proteinExistence type="predicted"/>
<keyword evidence="1" id="KW-0436">Ligase</keyword>
<keyword evidence="7" id="KW-1185">Reference proteome</keyword>
<keyword evidence="3 4" id="KW-0067">ATP-binding</keyword>
<evidence type="ECO:0000259" key="5">
    <source>
        <dbReference type="PROSITE" id="PS50975"/>
    </source>
</evidence>
<evidence type="ECO:0000256" key="2">
    <source>
        <dbReference type="ARBA" id="ARBA00022741"/>
    </source>
</evidence>
<accession>M1V741</accession>
<dbReference type="InterPro" id="IPR052032">
    <property type="entry name" value="ATP-dep_AA_Ligase"/>
</dbReference>
<sequence>MSSFTESLAQYREPVGSAGDSVDFLLNKRKLPSTAIERVPGVAELEVMISGSLDAPGSARSGRQQDQGQELARSLQSANFLVPKAVLARGSGESFSPSLLSRLKFGRSGASPMDFSPVFSNFPHVKPQLLERDTPEAQAIRRKLLRGAQVLIFQAGYSGKRFIFEHLKELGVKVSILDGPDSWAKCLVDEDVIESYIELDFTDYNTLFERAVDAILDSGITFDAVATFYEDAVAVVARLAEALNLPGNPSAACQAARNKYVTREIMRQHGLATPKCYRITDVVDLEPAGQHVGFPAILKPAFGAASMGVHKVSSQDELVDTFRAIRATMDVHLDTIWTQGTDLLLEEFYDGDEFDVDALMSKGEVVYASLSDNWACWEPWFQETGMNIPSLYPEEKQAELKAFASQTLRALGFTDGAFHVEVKYTSRGPRLIEVNARMGGMCVRDANLRTWGVDLVEEHIMTALGIPIRPRMPPEPLVCFAQAAVNAPYSGIVERSDWLEGLDKYAHCRLKRYLAKAGAKVTGPEDGMPDWVAEIIFEGPDVSELLREMREAVQSLPVPIRPFKEDARRGWFFPDFAYPFVRPEVHAVSENSANN</sequence>
<evidence type="ECO:0000313" key="7">
    <source>
        <dbReference type="Proteomes" id="UP000007014"/>
    </source>
</evidence>
<dbReference type="KEGG" id="cme:CYME_CMF080C"/>
<dbReference type="eggNOG" id="ENOG502RN4Y">
    <property type="taxonomic scope" value="Eukaryota"/>
</dbReference>
<dbReference type="Gene3D" id="3.40.50.20">
    <property type="match status" value="1"/>
</dbReference>
<feature type="domain" description="ATP-grasp" evidence="5">
    <location>
        <begin position="263"/>
        <end position="464"/>
    </location>
</feature>
<dbReference type="EMBL" id="AP006488">
    <property type="protein sequence ID" value="BAM79459.1"/>
    <property type="molecule type" value="Genomic_DNA"/>
</dbReference>